<dbReference type="GO" id="GO:0016787">
    <property type="term" value="F:hydrolase activity"/>
    <property type="evidence" value="ECO:0007669"/>
    <property type="project" value="UniProtKB-KW"/>
</dbReference>
<dbReference type="PANTHER" id="PTHR47618:SF1">
    <property type="entry name" value="BIFUNCTIONAL OLIGORIBONUCLEASE AND PAP PHOSPHATASE NRNA"/>
    <property type="match status" value="1"/>
</dbReference>
<keyword evidence="3" id="KW-0378">Hydrolase</keyword>
<accession>A0ABR5SHL3</accession>
<dbReference type="Gene3D" id="3.90.1640.10">
    <property type="entry name" value="inorganic pyrophosphatase (n-terminal core)"/>
    <property type="match status" value="1"/>
</dbReference>
<dbReference type="EMBL" id="LNQR01000031">
    <property type="protein sequence ID" value="KWT91575.1"/>
    <property type="molecule type" value="Genomic_DNA"/>
</dbReference>
<name>A0ABR5SHL3_9BACT</name>
<protein>
    <submittedName>
        <fullName evidence="3">Phosphoesterase</fullName>
        <ecNumber evidence="3">3.1.-.-</ecNumber>
    </submittedName>
</protein>
<dbReference type="Proteomes" id="UP000060487">
    <property type="component" value="Unassembled WGS sequence"/>
</dbReference>
<gene>
    <name evidence="3" type="ORF">ASN18_0856</name>
</gene>
<evidence type="ECO:0000313" key="3">
    <source>
        <dbReference type="EMBL" id="KWT91575.1"/>
    </source>
</evidence>
<keyword evidence="4" id="KW-1185">Reference proteome</keyword>
<dbReference type="Pfam" id="PF01368">
    <property type="entry name" value="DHH"/>
    <property type="match status" value="1"/>
</dbReference>
<dbReference type="EC" id="3.1.-.-" evidence="3"/>
<reference evidence="3 4" key="1">
    <citation type="submission" date="2015-11" db="EMBL/GenBank/DDBJ databases">
        <authorList>
            <person name="Lin W."/>
        </authorList>
    </citation>
    <scope>NUCLEOTIDE SEQUENCE [LARGE SCALE GENOMIC DNA]</scope>
    <source>
        <strain evidence="3 4">HCH-1</strain>
    </source>
</reference>
<evidence type="ECO:0000259" key="1">
    <source>
        <dbReference type="Pfam" id="PF01368"/>
    </source>
</evidence>
<feature type="domain" description="DHHA1" evidence="2">
    <location>
        <begin position="226"/>
        <end position="310"/>
    </location>
</feature>
<feature type="domain" description="DDH" evidence="1">
    <location>
        <begin position="16"/>
        <end position="148"/>
    </location>
</feature>
<evidence type="ECO:0000259" key="2">
    <source>
        <dbReference type="Pfam" id="PF02272"/>
    </source>
</evidence>
<dbReference type="InterPro" id="IPR038763">
    <property type="entry name" value="DHH_sf"/>
</dbReference>
<dbReference type="Gene3D" id="3.10.310.30">
    <property type="match status" value="1"/>
</dbReference>
<dbReference type="PANTHER" id="PTHR47618">
    <property type="entry name" value="BIFUNCTIONAL OLIGORIBONUCLEASE AND PAP PHOSPHATASE NRNA"/>
    <property type="match status" value="1"/>
</dbReference>
<sequence length="321" mass="35061">MNPPETLLSHIKENDKFYIVPHIFPDGDALGSALALESALCSLGKKAIVFSRDSVPDMFDFLPESGRIAPMSDLTSPEDATLLLIDCNAPNRADIERVKFKYTIVIDHHETESDFGDIRWVLPKSPATGLMIYFLIKSLGVDISSSMALNIYAALAVDTGIFRYSNTTAESLSVASDLISKGVRPSFVADRLHNNWTEAKFMLLKHMLNSIEIQKNTAICFITNDMLKKTGAKPEDTDNFVNFPIMINTIKVAALFKETGNNFWKASLRSRGDVNVAKIAEKLGGGGHKNAAGFRITADIETAKKALLESLDGIGESSGGD</sequence>
<dbReference type="SUPFAM" id="SSF64182">
    <property type="entry name" value="DHH phosphoesterases"/>
    <property type="match status" value="1"/>
</dbReference>
<dbReference type="InterPro" id="IPR051319">
    <property type="entry name" value="Oligoribo/pAp-PDE_c-di-AMP_PDE"/>
</dbReference>
<proteinExistence type="predicted"/>
<evidence type="ECO:0000313" key="4">
    <source>
        <dbReference type="Proteomes" id="UP000060487"/>
    </source>
</evidence>
<organism evidence="3 4">
    <name type="scientific">Candidatus Magnetominusculus xianensis</name>
    <dbReference type="NCBI Taxonomy" id="1748249"/>
    <lineage>
        <taxon>Bacteria</taxon>
        <taxon>Pseudomonadati</taxon>
        <taxon>Nitrospirota</taxon>
        <taxon>Nitrospiria</taxon>
        <taxon>Nitrospirales</taxon>
        <taxon>Nitrospiraceae</taxon>
        <taxon>Candidatus Magnetominusculus</taxon>
    </lineage>
</organism>
<dbReference type="InterPro" id="IPR001667">
    <property type="entry name" value="DDH_dom"/>
</dbReference>
<dbReference type="RefSeq" id="WP_085051378.1">
    <property type="nucleotide sequence ID" value="NZ_LNQR01000031.1"/>
</dbReference>
<comment type="caution">
    <text evidence="3">The sequence shown here is derived from an EMBL/GenBank/DDBJ whole genome shotgun (WGS) entry which is preliminary data.</text>
</comment>
<dbReference type="Pfam" id="PF02272">
    <property type="entry name" value="DHHA1"/>
    <property type="match status" value="1"/>
</dbReference>
<dbReference type="InterPro" id="IPR003156">
    <property type="entry name" value="DHHA1_dom"/>
</dbReference>